<feature type="domain" description="TNFR-Cys" evidence="14">
    <location>
        <begin position="106"/>
        <end position="143"/>
    </location>
</feature>
<dbReference type="GO" id="GO:0048406">
    <property type="term" value="F:nerve growth factor binding"/>
    <property type="evidence" value="ECO:0007669"/>
    <property type="project" value="TreeGrafter"/>
</dbReference>
<dbReference type="OMA" id="TMDEEPC"/>
<evidence type="ECO:0000256" key="3">
    <source>
        <dbReference type="ARBA" id="ARBA00022692"/>
    </source>
</evidence>
<dbReference type="GeneTree" id="ENSGT00730000110974"/>
<feature type="disulfide bond" evidence="11">
    <location>
        <begin position="125"/>
        <end position="143"/>
    </location>
</feature>
<dbReference type="PROSITE" id="PS50017">
    <property type="entry name" value="DEATH_DOMAIN"/>
    <property type="match status" value="1"/>
</dbReference>
<feature type="disulfide bond" evidence="11">
    <location>
        <begin position="122"/>
        <end position="135"/>
    </location>
</feature>
<evidence type="ECO:0000256" key="6">
    <source>
        <dbReference type="ARBA" id="ARBA00022737"/>
    </source>
</evidence>
<reference evidence="15" key="2">
    <citation type="submission" date="2025-09" db="UniProtKB">
        <authorList>
            <consortium name="Ensembl"/>
        </authorList>
    </citation>
    <scope>IDENTIFICATION</scope>
</reference>
<evidence type="ECO:0000256" key="10">
    <source>
        <dbReference type="ARBA" id="ARBA00023180"/>
    </source>
</evidence>
<dbReference type="InterPro" id="IPR000488">
    <property type="entry name" value="Death_dom"/>
</dbReference>
<feature type="disulfide bond" evidence="11">
    <location>
        <begin position="164"/>
        <end position="177"/>
    </location>
</feature>
<evidence type="ECO:0000256" key="4">
    <source>
        <dbReference type="ARBA" id="ARBA00022703"/>
    </source>
</evidence>
<keyword evidence="8 12" id="KW-0472">Membrane</keyword>
<evidence type="ECO:0000256" key="7">
    <source>
        <dbReference type="ARBA" id="ARBA00022989"/>
    </source>
</evidence>
<evidence type="ECO:0000256" key="8">
    <source>
        <dbReference type="ARBA" id="ARBA00023136"/>
    </source>
</evidence>
<feature type="disulfide bond" evidence="11">
    <location>
        <begin position="87"/>
        <end position="105"/>
    </location>
</feature>
<feature type="repeat" description="TNFR-Cys" evidence="11">
    <location>
        <begin position="145"/>
        <end position="185"/>
    </location>
</feature>
<dbReference type="PROSITE" id="PS50050">
    <property type="entry name" value="TNFR_NGFR_2"/>
    <property type="match status" value="3"/>
</dbReference>
<dbReference type="SMART" id="SM00005">
    <property type="entry name" value="DEATH"/>
    <property type="match status" value="1"/>
</dbReference>
<proteinExistence type="predicted"/>
<dbReference type="Pfam" id="PF00020">
    <property type="entry name" value="TNFR_c6"/>
    <property type="match status" value="2"/>
</dbReference>
<dbReference type="GO" id="GO:0009986">
    <property type="term" value="C:cell surface"/>
    <property type="evidence" value="ECO:0007669"/>
    <property type="project" value="TreeGrafter"/>
</dbReference>
<dbReference type="Ensembl" id="ENSEBUT00000003601.1">
    <property type="protein sequence ID" value="ENSEBUP00000003235.1"/>
    <property type="gene ID" value="ENSEBUG00000002338.1"/>
</dbReference>
<dbReference type="GO" id="GO:0005035">
    <property type="term" value="F:death receptor activity"/>
    <property type="evidence" value="ECO:0007669"/>
    <property type="project" value="TreeGrafter"/>
</dbReference>
<feature type="domain" description="Death" evidence="13">
    <location>
        <begin position="336"/>
        <end position="413"/>
    </location>
</feature>
<keyword evidence="5" id="KW-0732">Signal</keyword>
<dbReference type="InterPro" id="IPR001368">
    <property type="entry name" value="TNFR/NGFR_Cys_rich_reg"/>
</dbReference>
<comment type="subcellular location">
    <subcellularLocation>
        <location evidence="1">Cell membrane</location>
        <topology evidence="1">Single-pass membrane protein</topology>
    </subcellularLocation>
</comment>
<protein>
    <submittedName>
        <fullName evidence="15">Nerve growth factor receptor</fullName>
    </submittedName>
</protein>
<evidence type="ECO:0000313" key="16">
    <source>
        <dbReference type="Proteomes" id="UP000694388"/>
    </source>
</evidence>
<feature type="transmembrane region" description="Helical" evidence="12">
    <location>
        <begin position="248"/>
        <end position="268"/>
    </location>
</feature>
<keyword evidence="9 11" id="KW-1015">Disulfide bond</keyword>
<keyword evidence="4" id="KW-0053">Apoptosis</keyword>
<feature type="domain" description="TNFR-Cys" evidence="14">
    <location>
        <begin position="145"/>
        <end position="185"/>
    </location>
</feature>
<evidence type="ECO:0000256" key="2">
    <source>
        <dbReference type="ARBA" id="ARBA00022475"/>
    </source>
</evidence>
<dbReference type="InterPro" id="IPR011029">
    <property type="entry name" value="DEATH-like_dom_sf"/>
</dbReference>
<keyword evidence="2" id="KW-1003">Cell membrane</keyword>
<dbReference type="SMART" id="SM00208">
    <property type="entry name" value="TNFR"/>
    <property type="match status" value="3"/>
</dbReference>
<feature type="disulfide bond" evidence="11">
    <location>
        <begin position="146"/>
        <end position="161"/>
    </location>
</feature>
<dbReference type="PANTHER" id="PTHR46605">
    <property type="entry name" value="TUMOR NECROSIS FACTOR RECEPTOR"/>
    <property type="match status" value="1"/>
</dbReference>
<dbReference type="InterPro" id="IPR052302">
    <property type="entry name" value="Neurotrophin_rcpt-DD"/>
</dbReference>
<dbReference type="GO" id="GO:0006915">
    <property type="term" value="P:apoptotic process"/>
    <property type="evidence" value="ECO:0007669"/>
    <property type="project" value="UniProtKB-KW"/>
</dbReference>
<dbReference type="AlphaFoldDB" id="A0A8C4NET5"/>
<dbReference type="GO" id="GO:0015026">
    <property type="term" value="F:coreceptor activity"/>
    <property type="evidence" value="ECO:0007669"/>
    <property type="project" value="TreeGrafter"/>
</dbReference>
<dbReference type="Proteomes" id="UP000694388">
    <property type="component" value="Unplaced"/>
</dbReference>
<feature type="disulfide bond" evidence="11">
    <location>
        <begin position="167"/>
        <end position="185"/>
    </location>
</feature>
<feature type="domain" description="TNFR-Cys" evidence="14">
    <location>
        <begin position="63"/>
        <end position="105"/>
    </location>
</feature>
<evidence type="ECO:0000259" key="13">
    <source>
        <dbReference type="PROSITE" id="PS50017"/>
    </source>
</evidence>
<feature type="repeat" description="TNFR-Cys" evidence="11">
    <location>
        <begin position="63"/>
        <end position="105"/>
    </location>
</feature>
<dbReference type="Gene3D" id="6.10.250.1780">
    <property type="match status" value="1"/>
</dbReference>
<feature type="repeat" description="TNFR-Cys" evidence="11">
    <location>
        <begin position="106"/>
        <end position="143"/>
    </location>
</feature>
<dbReference type="GO" id="GO:0007266">
    <property type="term" value="P:Rho protein signal transduction"/>
    <property type="evidence" value="ECO:0007669"/>
    <property type="project" value="TreeGrafter"/>
</dbReference>
<evidence type="ECO:0000256" key="11">
    <source>
        <dbReference type="PROSITE-ProRule" id="PRU00206"/>
    </source>
</evidence>
<keyword evidence="7 12" id="KW-1133">Transmembrane helix</keyword>
<name>A0A8C4NET5_EPTBU</name>
<dbReference type="SUPFAM" id="SSF47986">
    <property type="entry name" value="DEATH domain"/>
    <property type="match status" value="1"/>
</dbReference>
<feature type="disulfide bond" evidence="11">
    <location>
        <begin position="84"/>
        <end position="97"/>
    </location>
</feature>
<keyword evidence="3 12" id="KW-0812">Transmembrane</keyword>
<dbReference type="SUPFAM" id="SSF57586">
    <property type="entry name" value="TNF receptor-like"/>
    <property type="match status" value="1"/>
</dbReference>
<organism evidence="15 16">
    <name type="scientific">Eptatretus burgeri</name>
    <name type="common">Inshore hagfish</name>
    <dbReference type="NCBI Taxonomy" id="7764"/>
    <lineage>
        <taxon>Eukaryota</taxon>
        <taxon>Metazoa</taxon>
        <taxon>Chordata</taxon>
        <taxon>Craniata</taxon>
        <taxon>Vertebrata</taxon>
        <taxon>Cyclostomata</taxon>
        <taxon>Myxini</taxon>
        <taxon>Myxiniformes</taxon>
        <taxon>Myxinidae</taxon>
        <taxon>Eptatretinae</taxon>
        <taxon>Eptatretus</taxon>
    </lineage>
</organism>
<dbReference type="PANTHER" id="PTHR46605:SF2">
    <property type="entry name" value="TNFR-CYS DOMAIN-CONTAINING PROTEIN"/>
    <property type="match status" value="1"/>
</dbReference>
<evidence type="ECO:0000259" key="14">
    <source>
        <dbReference type="PROSITE" id="PS50050"/>
    </source>
</evidence>
<dbReference type="Pfam" id="PF00531">
    <property type="entry name" value="Death"/>
    <property type="match status" value="1"/>
</dbReference>
<comment type="caution">
    <text evidence="11">Lacks conserved residue(s) required for the propagation of feature annotation.</text>
</comment>
<dbReference type="Pfam" id="PF18422">
    <property type="entry name" value="TNFR_16_TM"/>
    <property type="match status" value="1"/>
</dbReference>
<keyword evidence="16" id="KW-1185">Reference proteome</keyword>
<keyword evidence="10" id="KW-0325">Glycoprotein</keyword>
<dbReference type="InterPro" id="IPR041448">
    <property type="entry name" value="TNFR16_TM"/>
</dbReference>
<evidence type="ECO:0000256" key="12">
    <source>
        <dbReference type="SAM" id="Phobius"/>
    </source>
</evidence>
<dbReference type="Gene3D" id="2.10.50.10">
    <property type="entry name" value="Tumor Necrosis Factor Receptor, subunit A, domain 2"/>
    <property type="match status" value="2"/>
</dbReference>
<evidence type="ECO:0000256" key="9">
    <source>
        <dbReference type="ARBA" id="ARBA00023157"/>
    </source>
</evidence>
<evidence type="ECO:0000313" key="15">
    <source>
        <dbReference type="Ensembl" id="ENSEBUP00000003235.1"/>
    </source>
</evidence>
<evidence type="ECO:0000256" key="1">
    <source>
        <dbReference type="ARBA" id="ARBA00004162"/>
    </source>
</evidence>
<sequence>MVLAAQHLRNRAQSNTVSHPIGVDGGGGFSSCNPQNLEYTGKLGHFPQDCQLCLSDVNSSVVQCPPACISFSSEYSHTAPCVSCRQCPLDMRVRGPCTHREDTECECSMNLFLSTDGTCQLCKDCKPGYGARFRCSSFSDVECYPCPPDFYSEHSNNQYPCMPCSSCSNDQKLVHECKPHLDTVCAAETPQKSILYETDFPFTDAISEQPKVIPPVLEATTSTMIDVTNSTNVTTHAPDVIQSSRDIIPVYCSIMVAVVLGLVAYIVFKRWHRCKNVQGSEARGKYSVTGGGEKQQTDSGVFVDVQAQAEAQSMTKAGMILKCKSWTYATLPPHAQEELEGLLESKEMAGWRELASVLGYTEEDIVALSQAERPAQALLSGWSEQEGTTKATLITALAKLERQDVAQKLQSEESRYELGDLDIV</sequence>
<dbReference type="GO" id="GO:0005886">
    <property type="term" value="C:plasma membrane"/>
    <property type="evidence" value="ECO:0007669"/>
    <property type="project" value="UniProtKB-SubCell"/>
</dbReference>
<keyword evidence="6" id="KW-0677">Repeat</keyword>
<accession>A0A8C4NET5</accession>
<reference evidence="15" key="1">
    <citation type="submission" date="2025-08" db="UniProtKB">
        <authorList>
            <consortium name="Ensembl"/>
        </authorList>
    </citation>
    <scope>IDENTIFICATION</scope>
</reference>
<dbReference type="Gene3D" id="1.10.533.10">
    <property type="entry name" value="Death Domain, Fas"/>
    <property type="match status" value="1"/>
</dbReference>
<evidence type="ECO:0000256" key="5">
    <source>
        <dbReference type="ARBA" id="ARBA00022729"/>
    </source>
</evidence>